<feature type="transmembrane region" description="Helical" evidence="1">
    <location>
        <begin position="340"/>
        <end position="361"/>
    </location>
</feature>
<dbReference type="OrthoDB" id="6122845at2759"/>
<keyword evidence="1" id="KW-0472">Membrane</keyword>
<accession>A0A8B6H7N6</accession>
<dbReference type="EMBL" id="UYJE01009557">
    <property type="protein sequence ID" value="VDI74400.1"/>
    <property type="molecule type" value="Genomic_DNA"/>
</dbReference>
<name>A0A8B6H7N6_MYTGA</name>
<dbReference type="Proteomes" id="UP000596742">
    <property type="component" value="Unassembled WGS sequence"/>
</dbReference>
<organism evidence="2 3">
    <name type="scientific">Mytilus galloprovincialis</name>
    <name type="common">Mediterranean mussel</name>
    <dbReference type="NCBI Taxonomy" id="29158"/>
    <lineage>
        <taxon>Eukaryota</taxon>
        <taxon>Metazoa</taxon>
        <taxon>Spiralia</taxon>
        <taxon>Lophotrochozoa</taxon>
        <taxon>Mollusca</taxon>
        <taxon>Bivalvia</taxon>
        <taxon>Autobranchia</taxon>
        <taxon>Pteriomorphia</taxon>
        <taxon>Mytilida</taxon>
        <taxon>Mytiloidea</taxon>
        <taxon>Mytilidae</taxon>
        <taxon>Mytilinae</taxon>
        <taxon>Mytilus</taxon>
    </lineage>
</organism>
<evidence type="ECO:0000313" key="3">
    <source>
        <dbReference type="Proteomes" id="UP000596742"/>
    </source>
</evidence>
<sequence>MEKMICVQQHFSSVLEEHTSKLEELNSKVDNMAIIEKGSIQEMIREMQKSITYSLKHQLKLITRKIDEKQNKLTRRTLARIEKELLNKNKCSDPVKDSQTVTNTSNEFIKWKEENLAKLLIIVLKIFTLVLRKAFKTEWNRQYPNCQWLDNTASKKRLLELERRPSKRGRICLEQIRKGDGDVNSWDFSLLAHLLCHSRALDLKNRNIQLFNGTYRVLEFNKKFSGMKCFEINTKEFDTMYHQIHNCFEVVPEFRSSCELLCDIKHANIHISLTEPSHQLPNDQAKRHQEIKKYLPWLLVVAFLCFAYWGKMKIEEVQMLVFQLQKSDFHRSEEMNSYDIPYMIAVILTASVAFGVTVRYLKSRRPF</sequence>
<evidence type="ECO:0000256" key="1">
    <source>
        <dbReference type="SAM" id="Phobius"/>
    </source>
</evidence>
<reference evidence="2" key="1">
    <citation type="submission" date="2018-11" db="EMBL/GenBank/DDBJ databases">
        <authorList>
            <person name="Alioto T."/>
            <person name="Alioto T."/>
        </authorList>
    </citation>
    <scope>NUCLEOTIDE SEQUENCE</scope>
</reference>
<comment type="caution">
    <text evidence="2">The sequence shown here is derived from an EMBL/GenBank/DDBJ whole genome shotgun (WGS) entry which is preliminary data.</text>
</comment>
<proteinExistence type="predicted"/>
<feature type="transmembrane region" description="Helical" evidence="1">
    <location>
        <begin position="294"/>
        <end position="310"/>
    </location>
</feature>
<keyword evidence="1" id="KW-1133">Transmembrane helix</keyword>
<protein>
    <submittedName>
        <fullName evidence="2">Uncharacterized protein</fullName>
    </submittedName>
</protein>
<dbReference type="AlphaFoldDB" id="A0A8B6H7N6"/>
<evidence type="ECO:0000313" key="2">
    <source>
        <dbReference type="EMBL" id="VDI74400.1"/>
    </source>
</evidence>
<gene>
    <name evidence="2" type="ORF">MGAL_10B013908</name>
</gene>
<keyword evidence="3" id="KW-1185">Reference proteome</keyword>
<keyword evidence="1" id="KW-0812">Transmembrane</keyword>